<sequence>MGYAISAESKLCQTSAAQANGVDEEIANAMGKVGAAGAARADGQTEDQKLLTEVMQKIGVYAIAAVVIDANKINRDVMMKEIESNWQFDEILGVATREEAEIAMASYLALVQT</sequence>
<dbReference type="EMBL" id="PFGP01000015">
    <property type="protein sequence ID" value="PIW66957.1"/>
    <property type="molecule type" value="Genomic_DNA"/>
</dbReference>
<comment type="caution">
    <text evidence="1">The sequence shown here is derived from an EMBL/GenBank/DDBJ whole genome shotgun (WGS) entry which is preliminary data.</text>
</comment>
<evidence type="ECO:0000313" key="2">
    <source>
        <dbReference type="Proteomes" id="UP000231267"/>
    </source>
</evidence>
<name>A0A2J0LT10_9BACT</name>
<dbReference type="AlphaFoldDB" id="A0A2J0LT10"/>
<accession>A0A2J0LT10</accession>
<organism evidence="1 2">
    <name type="scientific">Candidatus Taenaricola geysiri</name>
    <dbReference type="NCBI Taxonomy" id="1974752"/>
    <lineage>
        <taxon>Bacteria</taxon>
        <taxon>Pseudomonadati</taxon>
        <taxon>Candidatus Omnitrophota</taxon>
        <taxon>Candidatus Taenaricola</taxon>
    </lineage>
</organism>
<dbReference type="Proteomes" id="UP000231267">
    <property type="component" value="Unassembled WGS sequence"/>
</dbReference>
<evidence type="ECO:0000313" key="1">
    <source>
        <dbReference type="EMBL" id="PIW66957.1"/>
    </source>
</evidence>
<reference evidence="1 2" key="1">
    <citation type="submission" date="2017-09" db="EMBL/GenBank/DDBJ databases">
        <title>Depth-based differentiation of microbial function through sediment-hosted aquifers and enrichment of novel symbionts in the deep terrestrial subsurface.</title>
        <authorList>
            <person name="Probst A.J."/>
            <person name="Ladd B."/>
            <person name="Jarett J.K."/>
            <person name="Geller-Mcgrath D.E."/>
            <person name="Sieber C.M."/>
            <person name="Emerson J.B."/>
            <person name="Anantharaman K."/>
            <person name="Thomas B.C."/>
            <person name="Malmstrom R."/>
            <person name="Stieglmeier M."/>
            <person name="Klingl A."/>
            <person name="Woyke T."/>
            <person name="Ryan C.M."/>
            <person name="Banfield J.F."/>
        </authorList>
    </citation>
    <scope>NUCLEOTIDE SEQUENCE [LARGE SCALE GENOMIC DNA]</scope>
    <source>
        <strain evidence="1">CG12_big_fil_rev_8_21_14_0_65_43_15</strain>
    </source>
</reference>
<protein>
    <submittedName>
        <fullName evidence="1">Uncharacterized protein</fullName>
    </submittedName>
</protein>
<gene>
    <name evidence="1" type="ORF">COW11_00640</name>
</gene>
<proteinExistence type="predicted"/>